<comment type="caution">
    <text evidence="2">The sequence shown here is derived from an EMBL/GenBank/DDBJ whole genome shotgun (WGS) entry which is preliminary data.</text>
</comment>
<feature type="region of interest" description="Disordered" evidence="1">
    <location>
        <begin position="100"/>
        <end position="160"/>
    </location>
</feature>
<accession>A0AA40EGP0</accession>
<organism evidence="2 3">
    <name type="scientific">Lasiosphaeria miniovina</name>
    <dbReference type="NCBI Taxonomy" id="1954250"/>
    <lineage>
        <taxon>Eukaryota</taxon>
        <taxon>Fungi</taxon>
        <taxon>Dikarya</taxon>
        <taxon>Ascomycota</taxon>
        <taxon>Pezizomycotina</taxon>
        <taxon>Sordariomycetes</taxon>
        <taxon>Sordariomycetidae</taxon>
        <taxon>Sordariales</taxon>
        <taxon>Lasiosphaeriaceae</taxon>
        <taxon>Lasiosphaeria</taxon>
    </lineage>
</organism>
<keyword evidence="3" id="KW-1185">Reference proteome</keyword>
<dbReference type="AlphaFoldDB" id="A0AA40EGP0"/>
<sequence length="160" mass="17376">MSVAISTRMGCKGCRHLGKEGVGLEIVRYTYQTEVEVLRTGMVVNDVVALQADPRDDVTKRENRGTSNLQGKKAENMLQFGFANTAVTVGMLHLEGKVKEMVPSSQGEERQTRVDQKAFFSIPGPKAGTGQQTAPETPEASAYQSIEDEESGAELPVWAS</sequence>
<dbReference type="GeneID" id="85322548"/>
<dbReference type="Proteomes" id="UP001172101">
    <property type="component" value="Unassembled WGS sequence"/>
</dbReference>
<name>A0AA40EGP0_9PEZI</name>
<dbReference type="RefSeq" id="XP_060303730.1">
    <property type="nucleotide sequence ID" value="XM_060439278.1"/>
</dbReference>
<dbReference type="EMBL" id="JAUIRO010000001">
    <property type="protein sequence ID" value="KAK0734853.1"/>
    <property type="molecule type" value="Genomic_DNA"/>
</dbReference>
<feature type="compositionally biased region" description="Basic and acidic residues" evidence="1">
    <location>
        <begin position="107"/>
        <end position="116"/>
    </location>
</feature>
<protein>
    <submittedName>
        <fullName evidence="2">Uncharacterized protein</fullName>
    </submittedName>
</protein>
<proteinExistence type="predicted"/>
<gene>
    <name evidence="2" type="ORF">B0T26DRAFT_671085</name>
</gene>
<evidence type="ECO:0000256" key="1">
    <source>
        <dbReference type="SAM" id="MobiDB-lite"/>
    </source>
</evidence>
<evidence type="ECO:0000313" key="3">
    <source>
        <dbReference type="Proteomes" id="UP001172101"/>
    </source>
</evidence>
<reference evidence="2" key="1">
    <citation type="submission" date="2023-06" db="EMBL/GenBank/DDBJ databases">
        <title>Genome-scale phylogeny and comparative genomics of the fungal order Sordariales.</title>
        <authorList>
            <consortium name="Lawrence Berkeley National Laboratory"/>
            <person name="Hensen N."/>
            <person name="Bonometti L."/>
            <person name="Westerberg I."/>
            <person name="Brannstrom I.O."/>
            <person name="Guillou S."/>
            <person name="Cros-Aarteil S."/>
            <person name="Calhoun S."/>
            <person name="Haridas S."/>
            <person name="Kuo A."/>
            <person name="Mondo S."/>
            <person name="Pangilinan J."/>
            <person name="Riley R."/>
            <person name="LaButti K."/>
            <person name="Andreopoulos B."/>
            <person name="Lipzen A."/>
            <person name="Chen C."/>
            <person name="Yanf M."/>
            <person name="Daum C."/>
            <person name="Ng V."/>
            <person name="Clum A."/>
            <person name="Steindorff A."/>
            <person name="Ohm R."/>
            <person name="Martin F."/>
            <person name="Silar P."/>
            <person name="Natvig D."/>
            <person name="Lalanne C."/>
            <person name="Gautier V."/>
            <person name="Ament-velasquez S.L."/>
            <person name="Kruys A."/>
            <person name="Hutchinson M.I."/>
            <person name="Powell A.J."/>
            <person name="Barry K."/>
            <person name="Miller A.N."/>
            <person name="Grigoriev I.V."/>
            <person name="Debuchy R."/>
            <person name="Gladieux P."/>
            <person name="Thoren M.H."/>
            <person name="Johannesson H."/>
        </authorList>
    </citation>
    <scope>NUCLEOTIDE SEQUENCE</scope>
    <source>
        <strain evidence="2">SMH2392-1A</strain>
    </source>
</reference>
<evidence type="ECO:0000313" key="2">
    <source>
        <dbReference type="EMBL" id="KAK0734853.1"/>
    </source>
</evidence>